<feature type="domain" description="Copper type II ascorbate-dependent monooxygenase C-terminal" evidence="2">
    <location>
        <begin position="292"/>
        <end position="433"/>
    </location>
</feature>
<name>A0AA88YHF6_PINIB</name>
<comment type="caution">
    <text evidence="4">The sequence shown here is derived from an EMBL/GenBank/DDBJ whole genome shotgun (WGS) entry which is preliminary data.</text>
</comment>
<evidence type="ECO:0000313" key="5">
    <source>
        <dbReference type="Proteomes" id="UP001186944"/>
    </source>
</evidence>
<dbReference type="InterPro" id="IPR014784">
    <property type="entry name" value="Cu2_ascorb_mOase-like_C"/>
</dbReference>
<dbReference type="AlphaFoldDB" id="A0AA88YHF6"/>
<dbReference type="PANTHER" id="PTHR10157">
    <property type="entry name" value="DOPAMINE BETA HYDROXYLASE RELATED"/>
    <property type="match status" value="1"/>
</dbReference>
<dbReference type="Pfam" id="PF24784">
    <property type="entry name" value="Temptin_C"/>
    <property type="match status" value="1"/>
</dbReference>
<evidence type="ECO:0000256" key="1">
    <source>
        <dbReference type="ARBA" id="ARBA00023157"/>
    </source>
</evidence>
<evidence type="ECO:0000313" key="4">
    <source>
        <dbReference type="EMBL" id="KAK3096949.1"/>
    </source>
</evidence>
<dbReference type="Proteomes" id="UP001186944">
    <property type="component" value="Unassembled WGS sequence"/>
</dbReference>
<proteinExistence type="predicted"/>
<dbReference type="EMBL" id="VSWD01000007">
    <property type="protein sequence ID" value="KAK3096949.1"/>
    <property type="molecule type" value="Genomic_DNA"/>
</dbReference>
<dbReference type="InterPro" id="IPR000945">
    <property type="entry name" value="DBH-like"/>
</dbReference>
<protein>
    <submittedName>
        <fullName evidence="4">Uncharacterized protein</fullName>
    </submittedName>
</protein>
<sequence length="575" mass="65251">MRSAVYVRKSIKRIRTTTRDNIPKMPFGQVWSGGLALDFNISTEMDAYREAVCSQLVCHTNELKKILKIISTALTIEHKIKHRRTPSKLEVGPDAREEYLTADLVIVLPLIVLSYKNFQEKIPNGESVPHPCKPNYVWQGVGHKNHLGGGDRNPFGIDFAQNGYRWTQELCNKDSDGDGRTNGEELGDPRCVWNEGEAPDVIVGLSHPAVPMTSPGPCGMGLRSCNNIIGLWAVGFQGECFHDQAGFLMGKDAKAYKRVAMQFHWNNPLMKNDYYDGSGLRLHLTKNKRTHNAGVLMVGQNYLQLTPGQDKIEVMGRCTSEMSKLRLTGPVHFTRALNHMHYLGRQMRMEHYRNGVKLRDLTFDEVYSYDSPVIYDYQEAIEFQRGDEVRTTCVFKTKERGLTVFQGDATSDEMCFGFLTYHPAENIQSPWCTEWRGIDPATFYYKTVIQNCPFKDFMNMTHPDTQRLHTRVLSHCSHLGLCLKECISMVRELRANHPCLQGDIHEYLRERARNGGMETIQLALFFSSIDSCNTEIAKLDCPVINNTPDPTSASCMINLSPLLILLVALHFFVKA</sequence>
<dbReference type="PANTHER" id="PTHR10157:SF23">
    <property type="entry name" value="MOXD1 HOMOLOG 1"/>
    <property type="match status" value="1"/>
</dbReference>
<dbReference type="GO" id="GO:0004500">
    <property type="term" value="F:dopamine beta-monooxygenase activity"/>
    <property type="evidence" value="ECO:0007669"/>
    <property type="project" value="InterPro"/>
</dbReference>
<evidence type="ECO:0000259" key="3">
    <source>
        <dbReference type="Pfam" id="PF24784"/>
    </source>
</evidence>
<reference evidence="4" key="1">
    <citation type="submission" date="2019-08" db="EMBL/GenBank/DDBJ databases">
        <title>The improved chromosome-level genome for the pearl oyster Pinctada fucata martensii using PacBio sequencing and Hi-C.</title>
        <authorList>
            <person name="Zheng Z."/>
        </authorList>
    </citation>
    <scope>NUCLEOTIDE SEQUENCE</scope>
    <source>
        <strain evidence="4">ZZ-2019</strain>
        <tissue evidence="4">Adductor muscle</tissue>
    </source>
</reference>
<organism evidence="4 5">
    <name type="scientific">Pinctada imbricata</name>
    <name type="common">Atlantic pearl-oyster</name>
    <name type="synonym">Pinctada martensii</name>
    <dbReference type="NCBI Taxonomy" id="66713"/>
    <lineage>
        <taxon>Eukaryota</taxon>
        <taxon>Metazoa</taxon>
        <taxon>Spiralia</taxon>
        <taxon>Lophotrochozoa</taxon>
        <taxon>Mollusca</taxon>
        <taxon>Bivalvia</taxon>
        <taxon>Autobranchia</taxon>
        <taxon>Pteriomorphia</taxon>
        <taxon>Pterioida</taxon>
        <taxon>Pterioidea</taxon>
        <taxon>Pteriidae</taxon>
        <taxon>Pinctada</taxon>
    </lineage>
</organism>
<keyword evidence="5" id="KW-1185">Reference proteome</keyword>
<feature type="domain" description="Temptin Cys/Cys disulfide" evidence="3">
    <location>
        <begin position="113"/>
        <end position="209"/>
    </location>
</feature>
<gene>
    <name evidence="4" type="ORF">FSP39_005060</name>
</gene>
<keyword evidence="1" id="KW-1015">Disulfide bond</keyword>
<dbReference type="InterPro" id="IPR008977">
    <property type="entry name" value="PHM/PNGase_F_dom_sf"/>
</dbReference>
<dbReference type="SUPFAM" id="SSF49742">
    <property type="entry name" value="PHM/PNGase F"/>
    <property type="match status" value="2"/>
</dbReference>
<dbReference type="GO" id="GO:0005507">
    <property type="term" value="F:copper ion binding"/>
    <property type="evidence" value="ECO:0007669"/>
    <property type="project" value="InterPro"/>
</dbReference>
<dbReference type="InterPro" id="IPR036939">
    <property type="entry name" value="Cu2_ascorb_mOase_N_sf"/>
</dbReference>
<dbReference type="Gene3D" id="2.60.120.310">
    <property type="entry name" value="Copper type II, ascorbate-dependent monooxygenase, N-terminal domain"/>
    <property type="match status" value="1"/>
</dbReference>
<dbReference type="Gene3D" id="2.60.120.230">
    <property type="match status" value="1"/>
</dbReference>
<evidence type="ECO:0000259" key="2">
    <source>
        <dbReference type="Pfam" id="PF03712"/>
    </source>
</evidence>
<dbReference type="InterPro" id="IPR057626">
    <property type="entry name" value="S-S_Temptin"/>
</dbReference>
<accession>A0AA88YHF6</accession>
<dbReference type="InterPro" id="IPR024548">
    <property type="entry name" value="Cu2_monoox_C"/>
</dbReference>
<dbReference type="Pfam" id="PF03712">
    <property type="entry name" value="Cu2_monoox_C"/>
    <property type="match status" value="1"/>
</dbReference>